<dbReference type="OrthoDB" id="9332038at2759"/>
<evidence type="ECO:0000259" key="10">
    <source>
        <dbReference type="PROSITE" id="PS50011"/>
    </source>
</evidence>
<feature type="region of interest" description="Disordered" evidence="9">
    <location>
        <begin position="113"/>
        <end position="134"/>
    </location>
</feature>
<evidence type="ECO:0000256" key="3">
    <source>
        <dbReference type="ARBA" id="ARBA00022527"/>
    </source>
</evidence>
<comment type="similarity">
    <text evidence="2">Belongs to the protein kinase superfamily. CMGC Ser/Thr protein kinase family. MNB/DYRK subfamily.</text>
</comment>
<protein>
    <submittedName>
        <fullName evidence="11">Kinase-like protein</fullName>
    </submittedName>
</protein>
<evidence type="ECO:0000256" key="7">
    <source>
        <dbReference type="ARBA" id="ARBA00022840"/>
    </source>
</evidence>
<keyword evidence="4" id="KW-0808">Transferase</keyword>
<organism evidence="11 12">
    <name type="scientific">Suhomyces tanzawaensis NRRL Y-17324</name>
    <dbReference type="NCBI Taxonomy" id="984487"/>
    <lineage>
        <taxon>Eukaryota</taxon>
        <taxon>Fungi</taxon>
        <taxon>Dikarya</taxon>
        <taxon>Ascomycota</taxon>
        <taxon>Saccharomycotina</taxon>
        <taxon>Pichiomycetes</taxon>
        <taxon>Debaryomycetaceae</taxon>
        <taxon>Suhomyces</taxon>
    </lineage>
</organism>
<evidence type="ECO:0000256" key="1">
    <source>
        <dbReference type="ARBA" id="ARBA00006485"/>
    </source>
</evidence>
<dbReference type="GO" id="GO:0005856">
    <property type="term" value="C:cytoskeleton"/>
    <property type="evidence" value="ECO:0007669"/>
    <property type="project" value="TreeGrafter"/>
</dbReference>
<keyword evidence="6 11" id="KW-0418">Kinase</keyword>
<dbReference type="Gene3D" id="1.10.510.10">
    <property type="entry name" value="Transferase(Phosphotransferase) domain 1"/>
    <property type="match status" value="1"/>
</dbReference>
<dbReference type="EMBL" id="KV453911">
    <property type="protein sequence ID" value="ODV80203.1"/>
    <property type="molecule type" value="Genomic_DNA"/>
</dbReference>
<dbReference type="GO" id="GO:0030447">
    <property type="term" value="P:filamentous growth"/>
    <property type="evidence" value="ECO:0007669"/>
    <property type="project" value="UniProtKB-ARBA"/>
</dbReference>
<evidence type="ECO:0000256" key="2">
    <source>
        <dbReference type="ARBA" id="ARBA00008867"/>
    </source>
</evidence>
<dbReference type="InterPro" id="IPR017441">
    <property type="entry name" value="Protein_kinase_ATP_BS"/>
</dbReference>
<evidence type="ECO:0000313" key="12">
    <source>
        <dbReference type="Proteomes" id="UP000094285"/>
    </source>
</evidence>
<dbReference type="PANTHER" id="PTHR24058:SF22">
    <property type="entry name" value="DUAL SPECIFICITY TYROSINE-PHOSPHORYLATION-REGULATED KINASE 4"/>
    <property type="match status" value="1"/>
</dbReference>
<evidence type="ECO:0000313" key="11">
    <source>
        <dbReference type="EMBL" id="ODV80203.1"/>
    </source>
</evidence>
<evidence type="ECO:0000256" key="5">
    <source>
        <dbReference type="ARBA" id="ARBA00022741"/>
    </source>
</evidence>
<dbReference type="GO" id="GO:0005524">
    <property type="term" value="F:ATP binding"/>
    <property type="evidence" value="ECO:0007669"/>
    <property type="project" value="UniProtKB-UniRule"/>
</dbReference>
<keyword evidence="12" id="KW-1185">Reference proteome</keyword>
<dbReference type="Gene3D" id="3.30.200.20">
    <property type="entry name" value="Phosphorylase Kinase, domain 1"/>
    <property type="match status" value="1"/>
</dbReference>
<keyword evidence="7 8" id="KW-0067">ATP-binding</keyword>
<dbReference type="InterPro" id="IPR008271">
    <property type="entry name" value="Ser/Thr_kinase_AS"/>
</dbReference>
<dbReference type="Pfam" id="PF00069">
    <property type="entry name" value="Pkinase"/>
    <property type="match status" value="1"/>
</dbReference>
<dbReference type="FunFam" id="1.10.510.10:FF:000624">
    <property type="entry name" value="Mitogen-activated protein kinase"/>
    <property type="match status" value="1"/>
</dbReference>
<feature type="domain" description="Protein kinase" evidence="10">
    <location>
        <begin position="343"/>
        <end position="720"/>
    </location>
</feature>
<proteinExistence type="inferred from homology"/>
<dbReference type="SMART" id="SM00220">
    <property type="entry name" value="S_TKc"/>
    <property type="match status" value="1"/>
</dbReference>
<reference evidence="12" key="1">
    <citation type="submission" date="2016-05" db="EMBL/GenBank/DDBJ databases">
        <title>Comparative genomics of biotechnologically important yeasts.</title>
        <authorList>
            <consortium name="DOE Joint Genome Institute"/>
            <person name="Riley R."/>
            <person name="Haridas S."/>
            <person name="Wolfe K.H."/>
            <person name="Lopes M.R."/>
            <person name="Hittinger C.T."/>
            <person name="Goker M."/>
            <person name="Salamov A."/>
            <person name="Wisecaver J."/>
            <person name="Long T.M."/>
            <person name="Aerts A.L."/>
            <person name="Barry K."/>
            <person name="Choi C."/>
            <person name="Clum A."/>
            <person name="Coughlan A.Y."/>
            <person name="Deshpande S."/>
            <person name="Douglass A.P."/>
            <person name="Hanson S.J."/>
            <person name="Klenk H.-P."/>
            <person name="Labutti K."/>
            <person name="Lapidus A."/>
            <person name="Lindquist E."/>
            <person name="Lipzen A."/>
            <person name="Meier-Kolthoff J.P."/>
            <person name="Ohm R.A."/>
            <person name="Otillar R.P."/>
            <person name="Pangilinan J."/>
            <person name="Peng Y."/>
            <person name="Rokas A."/>
            <person name="Rosa C.A."/>
            <person name="Scheuner C."/>
            <person name="Sibirny A.A."/>
            <person name="Slot J.C."/>
            <person name="Stielow J.B."/>
            <person name="Sun H."/>
            <person name="Kurtzman C.P."/>
            <person name="Blackwell M."/>
            <person name="Grigoriev I.V."/>
            <person name="Jeffries T.W."/>
        </authorList>
    </citation>
    <scope>NUCLEOTIDE SEQUENCE [LARGE SCALE GENOMIC DNA]</scope>
    <source>
        <strain evidence="12">NRRL Y-17324</strain>
    </source>
</reference>
<name>A0A1E4SL26_9ASCO</name>
<dbReference type="SUPFAM" id="SSF56112">
    <property type="entry name" value="Protein kinase-like (PK-like)"/>
    <property type="match status" value="1"/>
</dbReference>
<dbReference type="PROSITE" id="PS00108">
    <property type="entry name" value="PROTEIN_KINASE_ST"/>
    <property type="match status" value="1"/>
</dbReference>
<feature type="region of interest" description="Disordered" evidence="9">
    <location>
        <begin position="25"/>
        <end position="73"/>
    </location>
</feature>
<feature type="compositionally biased region" description="Polar residues" evidence="9">
    <location>
        <begin position="64"/>
        <end position="73"/>
    </location>
</feature>
<dbReference type="PROSITE" id="PS00107">
    <property type="entry name" value="PROTEIN_KINASE_ATP"/>
    <property type="match status" value="1"/>
</dbReference>
<gene>
    <name evidence="11" type="ORF">CANTADRAFT_5865</name>
</gene>
<dbReference type="PANTHER" id="PTHR24058">
    <property type="entry name" value="DUAL SPECIFICITY PROTEIN KINASE"/>
    <property type="match status" value="1"/>
</dbReference>
<comment type="similarity">
    <text evidence="1">Belongs to the protein kinase superfamily. CMGC Ser/Thr protein kinase family. CDC2/CDKX subfamily.</text>
</comment>
<evidence type="ECO:0000256" key="6">
    <source>
        <dbReference type="ARBA" id="ARBA00022777"/>
    </source>
</evidence>
<accession>A0A1E4SL26</accession>
<dbReference type="RefSeq" id="XP_020065325.1">
    <property type="nucleotide sequence ID" value="XM_020210780.1"/>
</dbReference>
<dbReference type="GO" id="GO:0005737">
    <property type="term" value="C:cytoplasm"/>
    <property type="evidence" value="ECO:0007669"/>
    <property type="project" value="TreeGrafter"/>
</dbReference>
<evidence type="ECO:0000256" key="4">
    <source>
        <dbReference type="ARBA" id="ARBA00022679"/>
    </source>
</evidence>
<evidence type="ECO:0000256" key="9">
    <source>
        <dbReference type="SAM" id="MobiDB-lite"/>
    </source>
</evidence>
<dbReference type="GeneID" id="30984916"/>
<dbReference type="InterPro" id="IPR000719">
    <property type="entry name" value="Prot_kinase_dom"/>
</dbReference>
<evidence type="ECO:0000256" key="8">
    <source>
        <dbReference type="PROSITE-ProRule" id="PRU10141"/>
    </source>
</evidence>
<dbReference type="PROSITE" id="PS50011">
    <property type="entry name" value="PROTEIN_KINASE_DOM"/>
    <property type="match status" value="1"/>
</dbReference>
<sequence>MDTLQSIPYFEDKFSKITINKSPTRKKKVYPPHLYPDGTNPKVPSLQETRAGSGKTVGPMTPSRVISSSKSFSTVKQPNEKRVLSYPLSEISTLKKDYQFSFMKETSSSLLKKYTSPKPHMPQVIPVSSTKKRNEYSRQLSQSLRSRRLVSSNCPPTDITNLSYASSAREVNDSPTKQSAYRNASQPLPVKKGDVFNRLYPGPSKPEKATLAPRNVQGYPSAYQKPQTRSTSYTSSTSATKIESLAQLYTKMYLKDPSLFSEKFDSSTSNNQFATPLDVTQISSTSLNAYEKEELSRKKEVYFVPNLAQPRKIDIKNYQSNFGFDDASGNYHIVPNDHINFRYEILSILGNGSFGKVVETKDHKSNKVVAIKIIKNDLNWSLQSLNEIKLLKFLNGTGPPTKLSNQPNTSILTTPEFPALSAEVSPYILKYFDHFNFRSHICIVSELLTLNLFTLLEQTDFSGFGLPIIKSFGSQILKGLKFLHSRNIMHCDVKPENIMIKFPTDPELTDVHIKIIDFGSSCFKNEVSYTYIQSRFYRAPEVMLGSKYNEKIDIWSLGCILAELFTGNPLLPGKNEYEQIGMIVDMVGAPKSAMILRQRGLIKKQLSKNFEQPTTNDKNLKKTLLFKLFDINGRLNVSLLNYYMTQSSNNPTFKTVTVASSASTTNRSSKPGSKHLGVVLGLEGMETADNKQFLQVLNSIFLWDPAERASVQDILQLDFFLGS</sequence>
<feature type="binding site" evidence="8">
    <location>
        <position position="372"/>
    </location>
    <ligand>
        <name>ATP</name>
        <dbReference type="ChEBI" id="CHEBI:30616"/>
    </ligand>
</feature>
<keyword evidence="3" id="KW-0723">Serine/threonine-protein kinase</keyword>
<dbReference type="InterPro" id="IPR011009">
    <property type="entry name" value="Kinase-like_dom_sf"/>
</dbReference>
<dbReference type="AlphaFoldDB" id="A0A1E4SL26"/>
<dbReference type="Proteomes" id="UP000094285">
    <property type="component" value="Unassembled WGS sequence"/>
</dbReference>
<dbReference type="GO" id="GO:0004674">
    <property type="term" value="F:protein serine/threonine kinase activity"/>
    <property type="evidence" value="ECO:0007669"/>
    <property type="project" value="UniProtKB-KW"/>
</dbReference>
<dbReference type="InterPro" id="IPR050494">
    <property type="entry name" value="Ser_Thr_dual-spec_kinase"/>
</dbReference>
<dbReference type="STRING" id="984487.A0A1E4SL26"/>
<keyword evidence="5 8" id="KW-0547">Nucleotide-binding</keyword>